<dbReference type="Gene3D" id="2.40.30.170">
    <property type="match status" value="1"/>
</dbReference>
<evidence type="ECO:0000256" key="2">
    <source>
        <dbReference type="ARBA" id="ARBA00022448"/>
    </source>
</evidence>
<feature type="coiled-coil region" evidence="3">
    <location>
        <begin position="252"/>
        <end position="306"/>
    </location>
</feature>
<dbReference type="Pfam" id="PF25975">
    <property type="entry name" value="CzcB_C"/>
    <property type="match status" value="1"/>
</dbReference>
<dbReference type="NCBIfam" id="TIGR01730">
    <property type="entry name" value="RND_mfp"/>
    <property type="match status" value="1"/>
</dbReference>
<dbReference type="GO" id="GO:0015679">
    <property type="term" value="P:plasma membrane copper ion transport"/>
    <property type="evidence" value="ECO:0007669"/>
    <property type="project" value="TreeGrafter"/>
</dbReference>
<dbReference type="Pfam" id="PF25954">
    <property type="entry name" value="Beta-barrel_RND_2"/>
    <property type="match status" value="1"/>
</dbReference>
<feature type="compositionally biased region" description="Low complexity" evidence="4">
    <location>
        <begin position="76"/>
        <end position="87"/>
    </location>
</feature>
<evidence type="ECO:0000256" key="1">
    <source>
        <dbReference type="ARBA" id="ARBA00009477"/>
    </source>
</evidence>
<dbReference type="GO" id="GO:0016020">
    <property type="term" value="C:membrane"/>
    <property type="evidence" value="ECO:0007669"/>
    <property type="project" value="InterPro"/>
</dbReference>
<evidence type="ECO:0000259" key="6">
    <source>
        <dbReference type="Pfam" id="PF25954"/>
    </source>
</evidence>
<evidence type="ECO:0000256" key="3">
    <source>
        <dbReference type="SAM" id="Coils"/>
    </source>
</evidence>
<comment type="similarity">
    <text evidence="1">Belongs to the membrane fusion protein (MFP) (TC 8.A.1) family.</text>
</comment>
<evidence type="ECO:0000259" key="5">
    <source>
        <dbReference type="Pfam" id="PF25893"/>
    </source>
</evidence>
<keyword evidence="3" id="KW-0175">Coiled coil</keyword>
<keyword evidence="2" id="KW-0813">Transport</keyword>
<proteinExistence type="inferred from homology"/>
<feature type="region of interest" description="Disordered" evidence="4">
    <location>
        <begin position="43"/>
        <end position="145"/>
    </location>
</feature>
<dbReference type="InterPro" id="IPR058648">
    <property type="entry name" value="HH_CzcB-like"/>
</dbReference>
<dbReference type="Pfam" id="PF25973">
    <property type="entry name" value="BSH_CzcB"/>
    <property type="match status" value="1"/>
</dbReference>
<dbReference type="Proteomes" id="UP000252355">
    <property type="component" value="Unassembled WGS sequence"/>
</dbReference>
<gene>
    <name evidence="9" type="ORF">OZSIB_1512</name>
</gene>
<dbReference type="PANTHER" id="PTHR30097:SF4">
    <property type="entry name" value="SLR6042 PROTEIN"/>
    <property type="match status" value="1"/>
</dbReference>
<name>A0A367ZK45_9BACT</name>
<comment type="caution">
    <text evidence="9">The sequence shown here is derived from an EMBL/GenBank/DDBJ whole genome shotgun (WGS) entry which is preliminary data.</text>
</comment>
<dbReference type="InterPro" id="IPR058792">
    <property type="entry name" value="Beta-barrel_RND_2"/>
</dbReference>
<dbReference type="InterPro" id="IPR006143">
    <property type="entry name" value="RND_pump_MFP"/>
</dbReference>
<feature type="domain" description="CzcB-like alpha-helical hairpin" evidence="5">
    <location>
        <begin position="254"/>
        <end position="308"/>
    </location>
</feature>
<dbReference type="GO" id="GO:0060003">
    <property type="term" value="P:copper ion export"/>
    <property type="evidence" value="ECO:0007669"/>
    <property type="project" value="TreeGrafter"/>
</dbReference>
<dbReference type="SUPFAM" id="SSF111369">
    <property type="entry name" value="HlyD-like secretion proteins"/>
    <property type="match status" value="1"/>
</dbReference>
<reference evidence="9 10" key="1">
    <citation type="submission" date="2018-05" db="EMBL/GenBank/DDBJ databases">
        <title>A metagenomic window into the 2 km-deep terrestrial subsurface aquifer revealed taxonomically and functionally diverse microbial community comprising novel uncultured bacterial lineages.</title>
        <authorList>
            <person name="Kadnikov V.V."/>
            <person name="Mardanov A.V."/>
            <person name="Beletsky A.V."/>
            <person name="Banks D."/>
            <person name="Pimenov N.V."/>
            <person name="Frank Y.A."/>
            <person name="Karnachuk O.V."/>
            <person name="Ravin N.V."/>
        </authorList>
    </citation>
    <scope>NUCLEOTIDE SEQUENCE [LARGE SCALE GENOMIC DNA]</scope>
    <source>
        <strain evidence="9">BY5</strain>
    </source>
</reference>
<feature type="compositionally biased region" description="Low complexity" evidence="4">
    <location>
        <begin position="51"/>
        <end position="62"/>
    </location>
</feature>
<dbReference type="Gene3D" id="2.40.50.100">
    <property type="match status" value="1"/>
</dbReference>
<dbReference type="InterPro" id="IPR058649">
    <property type="entry name" value="CzcB_C"/>
</dbReference>
<feature type="domain" description="CusB-like beta-barrel" evidence="6">
    <location>
        <begin position="393"/>
        <end position="448"/>
    </location>
</feature>
<dbReference type="InterPro" id="IPR051909">
    <property type="entry name" value="MFP_Cation_Efflux"/>
</dbReference>
<dbReference type="InterPro" id="IPR058647">
    <property type="entry name" value="BSH_CzcB-like"/>
</dbReference>
<feature type="compositionally biased region" description="Basic and acidic residues" evidence="4">
    <location>
        <begin position="121"/>
        <end position="130"/>
    </location>
</feature>
<feature type="domain" description="CzcB-like C-terminal circularly permuted SH3-like" evidence="8">
    <location>
        <begin position="456"/>
        <end position="517"/>
    </location>
</feature>
<dbReference type="Gene3D" id="2.40.420.20">
    <property type="match status" value="1"/>
</dbReference>
<evidence type="ECO:0000313" key="10">
    <source>
        <dbReference type="Proteomes" id="UP000252355"/>
    </source>
</evidence>
<feature type="domain" description="CzcB-like barrel-sandwich hybrid" evidence="7">
    <location>
        <begin position="214"/>
        <end position="365"/>
    </location>
</feature>
<dbReference type="GO" id="GO:0030313">
    <property type="term" value="C:cell envelope"/>
    <property type="evidence" value="ECO:0007669"/>
    <property type="project" value="TreeGrafter"/>
</dbReference>
<evidence type="ECO:0000259" key="7">
    <source>
        <dbReference type="Pfam" id="PF25973"/>
    </source>
</evidence>
<protein>
    <submittedName>
        <fullName evidence="9">Cobalt/zinc/cadmium efflux RND transporter, membrane fusion protein, CzcB family</fullName>
    </submittedName>
</protein>
<dbReference type="EMBL" id="QOQW01000023">
    <property type="protein sequence ID" value="RCK78410.1"/>
    <property type="molecule type" value="Genomic_DNA"/>
</dbReference>
<dbReference type="Pfam" id="PF25893">
    <property type="entry name" value="HH_CzcB"/>
    <property type="match status" value="1"/>
</dbReference>
<dbReference type="AlphaFoldDB" id="A0A367ZK45"/>
<accession>A0A367ZK45</accession>
<sequence length="531" mass="56411">MSTISFPPIPPISSLGQRASAQVLGLTLAFFLSGMTALRAGEACCPTPSSTPKKAAATVAAPAPRPSQERSTSAKGGPAPHSASHAGGAHDHGPARPPAPTSPAPTRAGSQAERQAQPPADHAHDHAHGHAHDHRHGHPTVTFGPRTLAQLSEPTCEHGRKTIACDVCRYELGVVKVTGSAAALIKAEPVTPGQDRQIVTVTGELTLDDNRVLCLTPRFAGRLASISLRVGDPVQAGQPLFVLESHELAEAALALLKRRAELDLAAKRYEREKMLFERQIGSAQEAQEAQAALDLAQLETENARRRLALFGLPADQVAALEKGAPTRLTTGEFLVRSPLAGRVLERAGNVGDRVTGDKEVMKVADLTHLTALVQVHEQDLGAVLTALKDGPLPAEVTADAFPGRVFEAMALQADLQISRETRTLPVRLEVENPDELLRPGLFIRGRLRLGERQAPVSLPLAALQEDAGQAFVFVRLTDDLYVRRDVQPGPRLGDLVAIEEGLQPGEVVAVDGAFLLKSDVLREKMGAGCAD</sequence>
<evidence type="ECO:0000313" key="9">
    <source>
        <dbReference type="EMBL" id="RCK78410.1"/>
    </source>
</evidence>
<dbReference type="GO" id="GO:0022857">
    <property type="term" value="F:transmembrane transporter activity"/>
    <property type="evidence" value="ECO:0007669"/>
    <property type="project" value="InterPro"/>
</dbReference>
<evidence type="ECO:0000256" key="4">
    <source>
        <dbReference type="SAM" id="MobiDB-lite"/>
    </source>
</evidence>
<dbReference type="PANTHER" id="PTHR30097">
    <property type="entry name" value="CATION EFFLUX SYSTEM PROTEIN CUSB"/>
    <property type="match status" value="1"/>
</dbReference>
<organism evidence="9 10">
    <name type="scientific">Candidatus Ozemobacter sibiricus</name>
    <dbReference type="NCBI Taxonomy" id="2268124"/>
    <lineage>
        <taxon>Bacteria</taxon>
        <taxon>Candidatus Ozemobacteria</taxon>
        <taxon>Candidatus Ozemobacterales</taxon>
        <taxon>Candidatus Ozemobacteraceae</taxon>
        <taxon>Candidatus Ozemobacter</taxon>
    </lineage>
</organism>
<evidence type="ECO:0000259" key="8">
    <source>
        <dbReference type="Pfam" id="PF25975"/>
    </source>
</evidence>